<comment type="caution">
    <text evidence="7">The sequence shown here is derived from an EMBL/GenBank/DDBJ whole genome shotgun (WGS) entry which is preliminary data.</text>
</comment>
<dbReference type="Pfam" id="PF05938">
    <property type="entry name" value="Self-incomp_S1"/>
    <property type="match status" value="1"/>
</dbReference>
<dbReference type="OrthoDB" id="1848419at2759"/>
<comment type="subcellular location">
    <subcellularLocation>
        <location evidence="1 6">Secreted</location>
    </subcellularLocation>
</comment>
<dbReference type="Proteomes" id="UP000653305">
    <property type="component" value="Unassembled WGS sequence"/>
</dbReference>
<name>A0A830B8Y1_9LAMI</name>
<comment type="similarity">
    <text evidence="2 6">Belongs to the plant self-incompatibility (S1) protein family.</text>
</comment>
<dbReference type="AlphaFoldDB" id="A0A830B8Y1"/>
<dbReference type="GO" id="GO:0005576">
    <property type="term" value="C:extracellular region"/>
    <property type="evidence" value="ECO:0007669"/>
    <property type="project" value="UniProtKB-SubCell"/>
</dbReference>
<evidence type="ECO:0000313" key="7">
    <source>
        <dbReference type="EMBL" id="GFP81194.1"/>
    </source>
</evidence>
<feature type="signal peptide" evidence="6">
    <location>
        <begin position="1"/>
        <end position="20"/>
    </location>
</feature>
<keyword evidence="4 6" id="KW-0964">Secreted</keyword>
<protein>
    <recommendedName>
        <fullName evidence="6">S-protein homolog</fullName>
    </recommendedName>
</protein>
<evidence type="ECO:0000256" key="4">
    <source>
        <dbReference type="ARBA" id="ARBA00022525"/>
    </source>
</evidence>
<dbReference type="GO" id="GO:0060320">
    <property type="term" value="P:rejection of self pollen"/>
    <property type="evidence" value="ECO:0007669"/>
    <property type="project" value="UniProtKB-KW"/>
</dbReference>
<evidence type="ECO:0000256" key="3">
    <source>
        <dbReference type="ARBA" id="ARBA00022471"/>
    </source>
</evidence>
<sequence length="132" mass="15291">MKTLLLLFLAVLSIFPTAHASAHTCFLSSKVLINVANNLPPMSRLTIHCASGDDELGFHTLSVNEQFHWKFCAGLRTLFFCHLWWEHKQKAFDVFKAKSFIYSGYFWSASNDGIYLSHDNKTFTKKFEWESY</sequence>
<feature type="chain" id="PRO_5033092791" description="S-protein homolog" evidence="6">
    <location>
        <begin position="21"/>
        <end position="132"/>
    </location>
</feature>
<evidence type="ECO:0000256" key="1">
    <source>
        <dbReference type="ARBA" id="ARBA00004613"/>
    </source>
</evidence>
<dbReference type="InterPro" id="IPR010264">
    <property type="entry name" value="Self-incomp_S1"/>
</dbReference>
<gene>
    <name evidence="7" type="ORF">PHJA_000262700</name>
</gene>
<dbReference type="EMBL" id="BMAC01000027">
    <property type="protein sequence ID" value="GFP81194.1"/>
    <property type="molecule type" value="Genomic_DNA"/>
</dbReference>
<dbReference type="PANTHER" id="PTHR31232:SF61">
    <property type="entry name" value="S-PROTEIN HOMOLOG"/>
    <property type="match status" value="1"/>
</dbReference>
<keyword evidence="5 6" id="KW-0732">Signal</keyword>
<keyword evidence="8" id="KW-1185">Reference proteome</keyword>
<evidence type="ECO:0000313" key="8">
    <source>
        <dbReference type="Proteomes" id="UP000653305"/>
    </source>
</evidence>
<evidence type="ECO:0000256" key="5">
    <source>
        <dbReference type="ARBA" id="ARBA00022729"/>
    </source>
</evidence>
<evidence type="ECO:0000256" key="6">
    <source>
        <dbReference type="RuleBase" id="RU367044"/>
    </source>
</evidence>
<evidence type="ECO:0000256" key="2">
    <source>
        <dbReference type="ARBA" id="ARBA00005581"/>
    </source>
</evidence>
<organism evidence="7 8">
    <name type="scientific">Phtheirospermum japonicum</name>
    <dbReference type="NCBI Taxonomy" id="374723"/>
    <lineage>
        <taxon>Eukaryota</taxon>
        <taxon>Viridiplantae</taxon>
        <taxon>Streptophyta</taxon>
        <taxon>Embryophyta</taxon>
        <taxon>Tracheophyta</taxon>
        <taxon>Spermatophyta</taxon>
        <taxon>Magnoliopsida</taxon>
        <taxon>eudicotyledons</taxon>
        <taxon>Gunneridae</taxon>
        <taxon>Pentapetalae</taxon>
        <taxon>asterids</taxon>
        <taxon>lamiids</taxon>
        <taxon>Lamiales</taxon>
        <taxon>Orobanchaceae</taxon>
        <taxon>Orobanchaceae incertae sedis</taxon>
        <taxon>Phtheirospermum</taxon>
    </lineage>
</organism>
<dbReference type="PANTHER" id="PTHR31232">
    <property type="match status" value="1"/>
</dbReference>
<keyword evidence="3 6" id="KW-0713">Self-incompatibility</keyword>
<reference evidence="7" key="1">
    <citation type="submission" date="2020-07" db="EMBL/GenBank/DDBJ databases">
        <title>Ethylene signaling mediates host invasion by parasitic plants.</title>
        <authorList>
            <person name="Yoshida S."/>
        </authorList>
    </citation>
    <scope>NUCLEOTIDE SEQUENCE</scope>
    <source>
        <strain evidence="7">Okayama</strain>
    </source>
</reference>
<accession>A0A830B8Y1</accession>
<proteinExistence type="inferred from homology"/>